<feature type="signal peptide" evidence="2">
    <location>
        <begin position="1"/>
        <end position="22"/>
    </location>
</feature>
<evidence type="ECO:0000256" key="2">
    <source>
        <dbReference type="SAM" id="SignalP"/>
    </source>
</evidence>
<sequence length="186" mass="19716">MLRTVSKFMLTLCIVGLVAGCAAVNKPAESGAGSSPSPSIQPSAAPTAEPSIEPAKQTAEIKVFAGNEELDGIVEQQVQVAYSSDLELVQNAITALQQAEGEGAVSLWKLIEIKSVLLGSDGQVTIDLHLSDESRLGSPGEVLVLETLQKTLFQFEFVKSYDLLIDGDSADTLMGHVELEHPTLKP</sequence>
<dbReference type="AlphaFoldDB" id="A0A1B2DMK0"/>
<proteinExistence type="predicted"/>
<dbReference type="PROSITE" id="PS51257">
    <property type="entry name" value="PROKAR_LIPOPROTEIN"/>
    <property type="match status" value="1"/>
</dbReference>
<reference evidence="4" key="1">
    <citation type="submission" date="2016-08" db="EMBL/GenBank/DDBJ databases">
        <title>Complete Genome Seqeunce of Paenibacillus sp. BIHB 4019 from tea rhizoplane.</title>
        <authorList>
            <person name="Thakur R."/>
            <person name="Swarnkar M.K."/>
            <person name="Gulati A."/>
        </authorList>
    </citation>
    <scope>NUCLEOTIDE SEQUENCE [LARGE SCALE GENOMIC DNA]</scope>
    <source>
        <strain evidence="4">BIHB4019</strain>
    </source>
</reference>
<organism evidence="4">
    <name type="scientific">Paenibacillus sp. BIHB 4019</name>
    <dbReference type="NCBI Taxonomy" id="1870819"/>
    <lineage>
        <taxon>Bacteria</taxon>
        <taxon>Bacillati</taxon>
        <taxon>Bacillota</taxon>
        <taxon>Bacilli</taxon>
        <taxon>Bacillales</taxon>
        <taxon>Paenibacillaceae</taxon>
        <taxon>Paenibacillus</taxon>
    </lineage>
</organism>
<dbReference type="RefSeq" id="WP_099519990.1">
    <property type="nucleotide sequence ID" value="NZ_CP016808.1"/>
</dbReference>
<feature type="chain" id="PRO_5039009796" description="GerMN domain-containing protein" evidence="2">
    <location>
        <begin position="23"/>
        <end position="186"/>
    </location>
</feature>
<name>A0A1B2DMK0_9BACL</name>
<dbReference type="InterPro" id="IPR019606">
    <property type="entry name" value="GerMN"/>
</dbReference>
<protein>
    <recommendedName>
        <fullName evidence="3">GerMN domain-containing protein</fullName>
    </recommendedName>
</protein>
<dbReference type="Pfam" id="PF10646">
    <property type="entry name" value="Germane"/>
    <property type="match status" value="1"/>
</dbReference>
<evidence type="ECO:0000259" key="3">
    <source>
        <dbReference type="Pfam" id="PF10646"/>
    </source>
</evidence>
<evidence type="ECO:0000256" key="1">
    <source>
        <dbReference type="SAM" id="MobiDB-lite"/>
    </source>
</evidence>
<feature type="compositionally biased region" description="Low complexity" evidence="1">
    <location>
        <begin position="28"/>
        <end position="48"/>
    </location>
</feature>
<feature type="region of interest" description="Disordered" evidence="1">
    <location>
        <begin position="28"/>
        <end position="52"/>
    </location>
</feature>
<feature type="domain" description="GerMN" evidence="3">
    <location>
        <begin position="80"/>
        <end position="169"/>
    </location>
</feature>
<evidence type="ECO:0000313" key="4">
    <source>
        <dbReference type="EMBL" id="ANY68935.1"/>
    </source>
</evidence>
<dbReference type="EMBL" id="CP016808">
    <property type="protein sequence ID" value="ANY68935.1"/>
    <property type="molecule type" value="Genomic_DNA"/>
</dbReference>
<accession>A0A1B2DMK0</accession>
<gene>
    <name evidence="4" type="ORF">BBD42_22460</name>
</gene>
<keyword evidence="2" id="KW-0732">Signal</keyword>